<dbReference type="InterPro" id="IPR058792">
    <property type="entry name" value="Beta-barrel_RND_2"/>
</dbReference>
<evidence type="ECO:0000256" key="1">
    <source>
        <dbReference type="ARBA" id="ARBA00004196"/>
    </source>
</evidence>
<protein>
    <submittedName>
        <fullName evidence="8">Efflux RND transporter periplasmic adaptor subunit</fullName>
    </submittedName>
</protein>
<evidence type="ECO:0000256" key="4">
    <source>
        <dbReference type="SAM" id="SignalP"/>
    </source>
</evidence>
<dbReference type="NCBIfam" id="TIGR01730">
    <property type="entry name" value="RND_mfp"/>
    <property type="match status" value="1"/>
</dbReference>
<keyword evidence="4" id="KW-0732">Signal</keyword>
<feature type="signal peptide" evidence="4">
    <location>
        <begin position="1"/>
        <end position="21"/>
    </location>
</feature>
<dbReference type="PANTHER" id="PTHR30469">
    <property type="entry name" value="MULTIDRUG RESISTANCE PROTEIN MDTA"/>
    <property type="match status" value="1"/>
</dbReference>
<sequence>MSKSRLFLPVVWAAVGSLLLAACSRPEIDTTEVIRPVRVIELQAGGSTFEESFPGQIEPRFQAKLSFQVGGKLTVRLVDVGDKVTKGQVLAKIDPRDLSLALQAAQAQFDAAATEHAQLKTDLDRAKTLKQQNFISQAELDRRQLAFDAAGSRLSQARAQLSTQANQRQYGDLRAPGSGVISSVYAEAGQVLAPGQAVVQWADENDVQVSMAVPESRVSAIKPGQDARVLLWSGEQSLNAKVREVSPVADPVTRTFAVLLDVNDPARMSRFGMSATVQFSTAAKSTAFKLPISALVAEHTGAFVWVFDEKQGVVNKRIVQPHDVSESDFLVKDGLNNGELIVTAGTHVLNEGQKVRRFIETSDLSK</sequence>
<dbReference type="PROSITE" id="PS51257">
    <property type="entry name" value="PROKAR_LIPOPROTEIN"/>
    <property type="match status" value="1"/>
</dbReference>
<evidence type="ECO:0000256" key="3">
    <source>
        <dbReference type="ARBA" id="ARBA00022448"/>
    </source>
</evidence>
<dbReference type="Pfam" id="PF25967">
    <property type="entry name" value="RND-MFP_C"/>
    <property type="match status" value="1"/>
</dbReference>
<comment type="subcellular location">
    <subcellularLocation>
        <location evidence="1">Cell envelope</location>
    </subcellularLocation>
</comment>
<reference evidence="8 9" key="1">
    <citation type="submission" date="2020-05" db="EMBL/GenBank/DDBJ databases">
        <title>Compete genome of Limnobacter sp. SAORIC-580.</title>
        <authorList>
            <person name="Song J."/>
            <person name="Cho J.-C."/>
        </authorList>
    </citation>
    <scope>NUCLEOTIDE SEQUENCE [LARGE SCALE GENOMIC DNA]</scope>
    <source>
        <strain evidence="8 9">SAORIC-580</strain>
    </source>
</reference>
<evidence type="ECO:0000259" key="7">
    <source>
        <dbReference type="Pfam" id="PF25967"/>
    </source>
</evidence>
<organism evidence="8 9">
    <name type="scientific">Limnobacter profundi</name>
    <dbReference type="NCBI Taxonomy" id="2732163"/>
    <lineage>
        <taxon>Bacteria</taxon>
        <taxon>Pseudomonadati</taxon>
        <taxon>Pseudomonadota</taxon>
        <taxon>Betaproteobacteria</taxon>
        <taxon>Burkholderiales</taxon>
        <taxon>Burkholderiaceae</taxon>
        <taxon>Limnobacter</taxon>
    </lineage>
</organism>
<feature type="domain" description="CusB-like beta-barrel" evidence="6">
    <location>
        <begin position="209"/>
        <end position="282"/>
    </location>
</feature>
<evidence type="ECO:0000256" key="2">
    <source>
        <dbReference type="ARBA" id="ARBA00009477"/>
    </source>
</evidence>
<dbReference type="Proteomes" id="UP000501130">
    <property type="component" value="Chromosome"/>
</dbReference>
<dbReference type="PANTHER" id="PTHR30469:SF15">
    <property type="entry name" value="HLYD FAMILY OF SECRETION PROTEINS"/>
    <property type="match status" value="1"/>
</dbReference>
<dbReference type="Gene3D" id="1.10.287.470">
    <property type="entry name" value="Helix hairpin bin"/>
    <property type="match status" value="1"/>
</dbReference>
<comment type="similarity">
    <text evidence="2">Belongs to the membrane fusion protein (MFP) (TC 8.A.1) family.</text>
</comment>
<keyword evidence="9" id="KW-1185">Reference proteome</keyword>
<dbReference type="Gene3D" id="2.40.50.100">
    <property type="match status" value="1"/>
</dbReference>
<dbReference type="Gene3D" id="2.40.30.170">
    <property type="match status" value="1"/>
</dbReference>
<evidence type="ECO:0000313" key="9">
    <source>
        <dbReference type="Proteomes" id="UP000501130"/>
    </source>
</evidence>
<dbReference type="Pfam" id="PF25954">
    <property type="entry name" value="Beta-barrel_RND_2"/>
    <property type="match status" value="1"/>
</dbReference>
<feature type="chain" id="PRO_5045540743" evidence="4">
    <location>
        <begin position="22"/>
        <end position="366"/>
    </location>
</feature>
<feature type="domain" description="Multidrug resistance protein MdtA-like barrel-sandwich hybrid" evidence="5">
    <location>
        <begin position="63"/>
        <end position="197"/>
    </location>
</feature>
<dbReference type="EMBL" id="CP053084">
    <property type="protein sequence ID" value="QJR29828.1"/>
    <property type="molecule type" value="Genomic_DNA"/>
</dbReference>
<accession>A0ABX6N6Z9</accession>
<gene>
    <name evidence="8" type="ORF">HKT17_08955</name>
</gene>
<dbReference type="InterPro" id="IPR006143">
    <property type="entry name" value="RND_pump_MFP"/>
</dbReference>
<proteinExistence type="inferred from homology"/>
<dbReference type="InterPro" id="IPR058625">
    <property type="entry name" value="MdtA-like_BSH"/>
</dbReference>
<feature type="domain" description="Multidrug resistance protein MdtA-like C-terminal permuted SH3" evidence="7">
    <location>
        <begin position="291"/>
        <end position="345"/>
    </location>
</feature>
<evidence type="ECO:0000313" key="8">
    <source>
        <dbReference type="EMBL" id="QJR29828.1"/>
    </source>
</evidence>
<evidence type="ECO:0000259" key="6">
    <source>
        <dbReference type="Pfam" id="PF25954"/>
    </source>
</evidence>
<keyword evidence="3" id="KW-0813">Transport</keyword>
<dbReference type="Gene3D" id="2.40.420.20">
    <property type="match status" value="1"/>
</dbReference>
<dbReference type="RefSeq" id="WP_171099462.1">
    <property type="nucleotide sequence ID" value="NZ_CP053084.1"/>
</dbReference>
<evidence type="ECO:0000259" key="5">
    <source>
        <dbReference type="Pfam" id="PF25917"/>
    </source>
</evidence>
<dbReference type="Pfam" id="PF25917">
    <property type="entry name" value="BSH_RND"/>
    <property type="match status" value="1"/>
</dbReference>
<dbReference type="InterPro" id="IPR058627">
    <property type="entry name" value="MdtA-like_C"/>
</dbReference>
<dbReference type="SUPFAM" id="SSF111369">
    <property type="entry name" value="HlyD-like secretion proteins"/>
    <property type="match status" value="1"/>
</dbReference>
<name>A0ABX6N6Z9_9BURK</name>